<comment type="caution">
    <text evidence="4">The sequence shown here is derived from an EMBL/GenBank/DDBJ whole genome shotgun (WGS) entry which is preliminary data.</text>
</comment>
<evidence type="ECO:0000256" key="1">
    <source>
        <dbReference type="SAM" id="Phobius"/>
    </source>
</evidence>
<evidence type="ECO:0000256" key="2">
    <source>
        <dbReference type="SAM" id="SignalP"/>
    </source>
</evidence>
<feature type="chain" id="PRO_5020187929" evidence="2">
    <location>
        <begin position="22"/>
        <end position="267"/>
    </location>
</feature>
<keyword evidence="1" id="KW-0812">Transmembrane</keyword>
<organism evidence="4 5">
    <name type="scientific">Arcticibacter tournemirensis</name>
    <dbReference type="NCBI Taxonomy" id="699437"/>
    <lineage>
        <taxon>Bacteria</taxon>
        <taxon>Pseudomonadati</taxon>
        <taxon>Bacteroidota</taxon>
        <taxon>Sphingobacteriia</taxon>
        <taxon>Sphingobacteriales</taxon>
        <taxon>Sphingobacteriaceae</taxon>
        <taxon>Arcticibacter</taxon>
    </lineage>
</organism>
<evidence type="ECO:0000313" key="5">
    <source>
        <dbReference type="Proteomes" id="UP000290848"/>
    </source>
</evidence>
<keyword evidence="2" id="KW-0732">Signal</keyword>
<dbReference type="PANTHER" id="PTHR30373">
    <property type="entry name" value="UPF0603 PROTEIN YGCG"/>
    <property type="match status" value="1"/>
</dbReference>
<feature type="domain" description="TPM" evidence="3">
    <location>
        <begin position="34"/>
        <end position="158"/>
    </location>
</feature>
<evidence type="ECO:0000313" key="4">
    <source>
        <dbReference type="EMBL" id="RXF67849.1"/>
    </source>
</evidence>
<reference evidence="4 5" key="1">
    <citation type="submission" date="2018-12" db="EMBL/GenBank/DDBJ databases">
        <title>The Draft Genome Sequence of the Soil Bacterium Pedobacter tournemirensis R1.</title>
        <authorList>
            <person name="He J."/>
        </authorList>
    </citation>
    <scope>NUCLEOTIDE SEQUENCE [LARGE SCALE GENOMIC DNA]</scope>
    <source>
        <strain evidence="4 5">R1</strain>
    </source>
</reference>
<dbReference type="PANTHER" id="PTHR30373:SF2">
    <property type="entry name" value="UPF0603 PROTEIN YGCG"/>
    <property type="match status" value="1"/>
</dbReference>
<dbReference type="Gene3D" id="3.10.310.50">
    <property type="match status" value="1"/>
</dbReference>
<dbReference type="RefSeq" id="WP_128770762.1">
    <property type="nucleotide sequence ID" value="NZ_RXOC01000014.1"/>
</dbReference>
<dbReference type="InterPro" id="IPR007621">
    <property type="entry name" value="TPM_dom"/>
</dbReference>
<keyword evidence="1" id="KW-1133">Transmembrane helix</keyword>
<protein>
    <submittedName>
        <fullName evidence="4">TPM domain-containing protein</fullName>
    </submittedName>
</protein>
<gene>
    <name evidence="4" type="ORF">EKH83_17515</name>
</gene>
<proteinExistence type="predicted"/>
<dbReference type="Proteomes" id="UP000290848">
    <property type="component" value="Unassembled WGS sequence"/>
</dbReference>
<evidence type="ECO:0000259" key="3">
    <source>
        <dbReference type="Pfam" id="PF04536"/>
    </source>
</evidence>
<feature type="transmembrane region" description="Helical" evidence="1">
    <location>
        <begin position="176"/>
        <end position="194"/>
    </location>
</feature>
<feature type="signal peptide" evidence="2">
    <location>
        <begin position="1"/>
        <end position="21"/>
    </location>
</feature>
<dbReference type="AlphaFoldDB" id="A0A4Q0M541"/>
<dbReference type="Pfam" id="PF04536">
    <property type="entry name" value="TPM_phosphatase"/>
    <property type="match status" value="1"/>
</dbReference>
<accession>A0A4Q0M541</accession>
<keyword evidence="1" id="KW-0472">Membrane</keyword>
<name>A0A4Q0M541_9SPHI</name>
<dbReference type="EMBL" id="RXOC01000014">
    <property type="protein sequence ID" value="RXF67849.1"/>
    <property type="molecule type" value="Genomic_DNA"/>
</dbReference>
<sequence>MKQLKQQILLITAFLALFLRASSQELPPKPDRLVNDYTHTLSESEVSQLENKLVAFDDSTSTQIAVVLMRSVGSYEIADYASRLAESWGIGGAKNNNGVLLLAALEDRKVTIQTGYGVEGALPDAIAKRIIENEIKPEFRQGNYSLGLERATDAIIAYTKGEYKNDQPPRQGRKSMGFPLGLIIIIIVIIIIIGRKGGGGGRGGRVIGSRGGADIFWWTMLAGMGQGGRGGGGGFGGGGGGFGGGGGGGFGGFGGGSFGGGGASGSW</sequence>